<dbReference type="PANTHER" id="PTHR13847">
    <property type="entry name" value="SARCOSINE DEHYDROGENASE-RELATED"/>
    <property type="match status" value="1"/>
</dbReference>
<dbReference type="GO" id="GO:0005737">
    <property type="term" value="C:cytoplasm"/>
    <property type="evidence" value="ECO:0007669"/>
    <property type="project" value="TreeGrafter"/>
</dbReference>
<keyword evidence="2" id="KW-0560">Oxidoreductase</keyword>
<comment type="caution">
    <text evidence="2">The sequence shown here is derived from an EMBL/GenBank/DDBJ whole genome shotgun (WGS) entry which is preliminary data.</text>
</comment>
<dbReference type="PANTHER" id="PTHR13847:SF281">
    <property type="entry name" value="FAD DEPENDENT OXIDOREDUCTASE DOMAIN-CONTAINING PROTEIN"/>
    <property type="match status" value="1"/>
</dbReference>
<sequence>MPSRRASFIPSVPVYGHDIPSSAARAAVRPAAPRPFWLDDPDRPAPLAPLTGAVTTDLVVVGGGYSGLWTALQAKERDPGRDVVLVEAHRIGWAASGRNGGFCAASLTHGDANGEQRFPLEMPLLRLLGQRNLEGLVETIDRYEIDAQLERTGTLDVATEEYQVADLLQQAAESDGELEFLDQEQVQSQIASPLFRAGLRDRTGTVVLNPARLAWGLRDACLALGVRIVEGTPARTIRRDSDRVVVETDGGHVTAAHAALATNAFPSLLKRVDAFVVPVYDYALMTRPLSDAELASVGWSERAGLGDVGNQFHYARLSADNRILWGGYDAVYHRGGRIRPEYEQRLETFERLAHHFQQTFPQLTEVEFTHAWGGVIDTCSRFFPFFGTALGGRVAYVAGYTGLGVGSTRFGARVMLDLLDVPERGETELTTLSMVRRFPVPFPPEPLAYPVIEATRWSLDRADHTEGKRNLWLRTLDTLGLGFDS</sequence>
<dbReference type="Pfam" id="PF01266">
    <property type="entry name" value="DAO"/>
    <property type="match status" value="1"/>
</dbReference>
<gene>
    <name evidence="2" type="primary">puuB_8</name>
    <name evidence="2" type="ORF">GALL_369170</name>
</gene>
<organism evidence="2">
    <name type="scientific">mine drainage metagenome</name>
    <dbReference type="NCBI Taxonomy" id="410659"/>
    <lineage>
        <taxon>unclassified sequences</taxon>
        <taxon>metagenomes</taxon>
        <taxon>ecological metagenomes</taxon>
    </lineage>
</organism>
<dbReference type="EC" id="1.4.3.-" evidence="2"/>
<reference evidence="2" key="1">
    <citation type="submission" date="2016-10" db="EMBL/GenBank/DDBJ databases">
        <title>Sequence of Gallionella enrichment culture.</title>
        <authorList>
            <person name="Poehlein A."/>
            <person name="Muehling M."/>
            <person name="Daniel R."/>
        </authorList>
    </citation>
    <scope>NUCLEOTIDE SEQUENCE</scope>
</reference>
<dbReference type="InterPro" id="IPR036188">
    <property type="entry name" value="FAD/NAD-bd_sf"/>
</dbReference>
<dbReference type="Gene3D" id="3.30.9.10">
    <property type="entry name" value="D-Amino Acid Oxidase, subunit A, domain 2"/>
    <property type="match status" value="1"/>
</dbReference>
<accession>A0A1J5QMZ7</accession>
<dbReference type="SUPFAM" id="SSF51905">
    <property type="entry name" value="FAD/NAD(P)-binding domain"/>
    <property type="match status" value="1"/>
</dbReference>
<dbReference type="Gene3D" id="3.50.50.60">
    <property type="entry name" value="FAD/NAD(P)-binding domain"/>
    <property type="match status" value="1"/>
</dbReference>
<dbReference type="EMBL" id="MLJW01000940">
    <property type="protein sequence ID" value="OIQ81316.1"/>
    <property type="molecule type" value="Genomic_DNA"/>
</dbReference>
<evidence type="ECO:0000259" key="1">
    <source>
        <dbReference type="Pfam" id="PF01266"/>
    </source>
</evidence>
<dbReference type="GO" id="GO:0016491">
    <property type="term" value="F:oxidoreductase activity"/>
    <property type="evidence" value="ECO:0007669"/>
    <property type="project" value="UniProtKB-KW"/>
</dbReference>
<feature type="domain" description="FAD dependent oxidoreductase" evidence="1">
    <location>
        <begin position="57"/>
        <end position="417"/>
    </location>
</feature>
<dbReference type="AlphaFoldDB" id="A0A1J5QMZ7"/>
<name>A0A1J5QMZ7_9ZZZZ</name>
<proteinExistence type="predicted"/>
<evidence type="ECO:0000313" key="2">
    <source>
        <dbReference type="EMBL" id="OIQ81316.1"/>
    </source>
</evidence>
<dbReference type="InterPro" id="IPR006076">
    <property type="entry name" value="FAD-dep_OxRdtase"/>
</dbReference>
<protein>
    <submittedName>
        <fullName evidence="2">Gamma-glutamylputrescine oxidoreductase</fullName>
        <ecNumber evidence="2">1.4.3.-</ecNumber>
    </submittedName>
</protein>